<keyword evidence="2" id="KW-0169">Cobalamin biosynthesis</keyword>
<comment type="pathway">
    <text evidence="1">Cofactor biosynthesis; adenosylcobalamin biosynthesis.</text>
</comment>
<dbReference type="NCBIfam" id="TIGR00715">
    <property type="entry name" value="precor6x_red"/>
    <property type="match status" value="1"/>
</dbReference>
<dbReference type="EMBL" id="MSIE01000103">
    <property type="protein sequence ID" value="OLF07665.1"/>
    <property type="molecule type" value="Genomic_DNA"/>
</dbReference>
<evidence type="ECO:0000256" key="2">
    <source>
        <dbReference type="ARBA" id="ARBA00022573"/>
    </source>
</evidence>
<dbReference type="Proteomes" id="UP000185596">
    <property type="component" value="Unassembled WGS sequence"/>
</dbReference>
<organism evidence="4 5">
    <name type="scientific">Actinophytocola xanthii</name>
    <dbReference type="NCBI Taxonomy" id="1912961"/>
    <lineage>
        <taxon>Bacteria</taxon>
        <taxon>Bacillati</taxon>
        <taxon>Actinomycetota</taxon>
        <taxon>Actinomycetes</taxon>
        <taxon>Pseudonocardiales</taxon>
        <taxon>Pseudonocardiaceae</taxon>
    </lineage>
</organism>
<dbReference type="OrthoDB" id="5183775at2"/>
<dbReference type="NCBIfam" id="NF005968">
    <property type="entry name" value="PRK08057.1-2"/>
    <property type="match status" value="1"/>
</dbReference>
<dbReference type="STRING" id="1912961.BU204_35385"/>
<dbReference type="InterPro" id="IPR003723">
    <property type="entry name" value="Precorrin-6x_reduct"/>
</dbReference>
<reference evidence="4 5" key="1">
    <citation type="submission" date="2016-12" db="EMBL/GenBank/DDBJ databases">
        <title>The draft genome sequence of Actinophytocola sp. 11-183.</title>
        <authorList>
            <person name="Wang W."/>
            <person name="Yuan L."/>
        </authorList>
    </citation>
    <scope>NUCLEOTIDE SEQUENCE [LARGE SCALE GENOMIC DNA]</scope>
    <source>
        <strain evidence="4 5">11-183</strain>
    </source>
</reference>
<dbReference type="PANTHER" id="PTHR36925">
    <property type="entry name" value="COBALT-PRECORRIN-6A REDUCTASE"/>
    <property type="match status" value="1"/>
</dbReference>
<evidence type="ECO:0000256" key="1">
    <source>
        <dbReference type="ARBA" id="ARBA00004953"/>
    </source>
</evidence>
<dbReference type="Pfam" id="PF02571">
    <property type="entry name" value="CbiJ"/>
    <property type="match status" value="1"/>
</dbReference>
<dbReference type="PROSITE" id="PS51014">
    <property type="entry name" value="COBK_CBIJ"/>
    <property type="match status" value="1"/>
</dbReference>
<keyword evidence="3" id="KW-0560">Oxidoreductase</keyword>
<dbReference type="GO" id="GO:0009236">
    <property type="term" value="P:cobalamin biosynthetic process"/>
    <property type="evidence" value="ECO:0007669"/>
    <property type="project" value="UniProtKB-UniPathway"/>
</dbReference>
<evidence type="ECO:0000313" key="5">
    <source>
        <dbReference type="Proteomes" id="UP000185596"/>
    </source>
</evidence>
<protein>
    <submittedName>
        <fullName evidence="4">Precorrin-6A reductase</fullName>
    </submittedName>
</protein>
<gene>
    <name evidence="4" type="ORF">BU204_35385</name>
</gene>
<dbReference type="UniPathway" id="UPA00148"/>
<proteinExistence type="predicted"/>
<accession>A0A1Q8BZX9</accession>
<dbReference type="GO" id="GO:0016994">
    <property type="term" value="F:precorrin-6A reductase activity"/>
    <property type="evidence" value="ECO:0007669"/>
    <property type="project" value="InterPro"/>
</dbReference>
<dbReference type="AlphaFoldDB" id="A0A1Q8BZX9"/>
<keyword evidence="5" id="KW-1185">Reference proteome</keyword>
<evidence type="ECO:0000313" key="4">
    <source>
        <dbReference type="EMBL" id="OLF07665.1"/>
    </source>
</evidence>
<dbReference type="RefSeq" id="WP_075130177.1">
    <property type="nucleotide sequence ID" value="NZ_MSIE01000103.1"/>
</dbReference>
<dbReference type="PANTHER" id="PTHR36925:SF1">
    <property type="entry name" value="COBALT-PRECORRIN-6A REDUCTASE"/>
    <property type="match status" value="1"/>
</dbReference>
<name>A0A1Q8BZX9_9PSEU</name>
<evidence type="ECO:0000256" key="3">
    <source>
        <dbReference type="ARBA" id="ARBA00023002"/>
    </source>
</evidence>
<sequence>MEPGIDRTPGGTVLVLGGTAEARELATLLDRAGVPFVSSLAGRVARPRLPVGRVRVGGFGGVAGLVAFLADHAVTAVVDATHPFAEGMTGNAVAACAASGVPLLRLERPGWADAPGADTWHWVGDHAEAADLVAELGKRPFLTVGRQDLATFTGPLSDHAVLVRVVDVPELALPTPWTLVTSRGPYRAAEERLLMTGHRVDALVTKDSGGTYTWPKLEVAAELGLPVVIVRRREGPAGVRTVTGPDEAAAWVCARA</sequence>
<comment type="caution">
    <text evidence="4">The sequence shown here is derived from an EMBL/GenBank/DDBJ whole genome shotgun (WGS) entry which is preliminary data.</text>
</comment>